<keyword evidence="7" id="KW-0812">Transmembrane</keyword>
<dbReference type="SMART" id="SM00304">
    <property type="entry name" value="HAMP"/>
    <property type="match status" value="1"/>
</dbReference>
<evidence type="ECO:0000256" key="6">
    <source>
        <dbReference type="SAM" id="MobiDB-lite"/>
    </source>
</evidence>
<evidence type="ECO:0000256" key="7">
    <source>
        <dbReference type="SAM" id="Phobius"/>
    </source>
</evidence>
<dbReference type="Gene3D" id="6.10.340.10">
    <property type="match status" value="1"/>
</dbReference>
<dbReference type="EMBL" id="NVSR01000057">
    <property type="protein sequence ID" value="PCI27512.1"/>
    <property type="molecule type" value="Genomic_DNA"/>
</dbReference>
<dbReference type="Pfam" id="PF00015">
    <property type="entry name" value="MCPsignal"/>
    <property type="match status" value="1"/>
</dbReference>
<protein>
    <recommendedName>
        <fullName evidence="13">Methyl-accepting chemotaxis protein</fullName>
    </recommendedName>
</protein>
<dbReference type="InterPro" id="IPR003660">
    <property type="entry name" value="HAMP_dom"/>
</dbReference>
<comment type="subcellular location">
    <subcellularLocation>
        <location evidence="1">Cell inner membrane</location>
        <topology evidence="1">Multi-pass membrane protein</topology>
    </subcellularLocation>
</comment>
<evidence type="ECO:0000256" key="1">
    <source>
        <dbReference type="ARBA" id="ARBA00004429"/>
    </source>
</evidence>
<feature type="domain" description="T-SNARE coiled-coil homology" evidence="9">
    <location>
        <begin position="523"/>
        <end position="585"/>
    </location>
</feature>
<evidence type="ECO:0000256" key="5">
    <source>
        <dbReference type="PROSITE-ProRule" id="PRU00284"/>
    </source>
</evidence>
<keyword evidence="7" id="KW-1133">Transmembrane helix</keyword>
<dbReference type="SUPFAM" id="SSF58104">
    <property type="entry name" value="Methyl-accepting chemotaxis protein (MCP) signaling domain"/>
    <property type="match status" value="1"/>
</dbReference>
<accession>A0A2A4T1W9</accession>
<organism evidence="11 12">
    <name type="scientific">SAR324 cluster bacterium</name>
    <dbReference type="NCBI Taxonomy" id="2024889"/>
    <lineage>
        <taxon>Bacteria</taxon>
        <taxon>Deltaproteobacteria</taxon>
        <taxon>SAR324 cluster</taxon>
    </lineage>
</organism>
<dbReference type="PROSITE" id="PS50192">
    <property type="entry name" value="T_SNARE"/>
    <property type="match status" value="1"/>
</dbReference>
<dbReference type="Pfam" id="PF00672">
    <property type="entry name" value="HAMP"/>
    <property type="match status" value="1"/>
</dbReference>
<dbReference type="PROSITE" id="PS50885">
    <property type="entry name" value="HAMP"/>
    <property type="match status" value="1"/>
</dbReference>
<dbReference type="PROSITE" id="PS50111">
    <property type="entry name" value="CHEMOTAXIS_TRANSDUC_2"/>
    <property type="match status" value="1"/>
</dbReference>
<comment type="similarity">
    <text evidence="4">Belongs to the methyl-accepting chemotaxis (MCP) protein family.</text>
</comment>
<name>A0A2A4T1W9_9DELT</name>
<feature type="transmembrane region" description="Helical" evidence="7">
    <location>
        <begin position="12"/>
        <end position="32"/>
    </location>
</feature>
<dbReference type="CDD" id="cd06225">
    <property type="entry name" value="HAMP"/>
    <property type="match status" value="1"/>
</dbReference>
<comment type="caution">
    <text evidence="11">The sequence shown here is derived from an EMBL/GenBank/DDBJ whole genome shotgun (WGS) entry which is preliminary data.</text>
</comment>
<dbReference type="Gene3D" id="1.10.287.950">
    <property type="entry name" value="Methyl-accepting chemotaxis protein"/>
    <property type="match status" value="1"/>
</dbReference>
<evidence type="ECO:0000313" key="12">
    <source>
        <dbReference type="Proteomes" id="UP000218113"/>
    </source>
</evidence>
<feature type="domain" description="Methyl-accepting transducer" evidence="8">
    <location>
        <begin position="357"/>
        <end position="593"/>
    </location>
</feature>
<evidence type="ECO:0000259" key="8">
    <source>
        <dbReference type="PROSITE" id="PS50111"/>
    </source>
</evidence>
<evidence type="ECO:0000259" key="10">
    <source>
        <dbReference type="PROSITE" id="PS50885"/>
    </source>
</evidence>
<evidence type="ECO:0000256" key="2">
    <source>
        <dbReference type="ARBA" id="ARBA00022519"/>
    </source>
</evidence>
<gene>
    <name evidence="11" type="ORF">COB67_08365</name>
</gene>
<keyword evidence="2" id="KW-0997">Cell inner membrane</keyword>
<feature type="region of interest" description="Disordered" evidence="6">
    <location>
        <begin position="121"/>
        <end position="143"/>
    </location>
</feature>
<dbReference type="PANTHER" id="PTHR32089:SF112">
    <property type="entry name" value="LYSOZYME-LIKE PROTEIN-RELATED"/>
    <property type="match status" value="1"/>
</dbReference>
<feature type="compositionally biased region" description="Polar residues" evidence="6">
    <location>
        <begin position="623"/>
        <end position="633"/>
    </location>
</feature>
<evidence type="ECO:0008006" key="13">
    <source>
        <dbReference type="Google" id="ProtNLM"/>
    </source>
</evidence>
<dbReference type="GO" id="GO:0005886">
    <property type="term" value="C:plasma membrane"/>
    <property type="evidence" value="ECO:0007669"/>
    <property type="project" value="UniProtKB-SubCell"/>
</dbReference>
<keyword evidence="3 5" id="KW-0807">Transducer</keyword>
<feature type="transmembrane region" description="Helical" evidence="7">
    <location>
        <begin position="230"/>
        <end position="249"/>
    </location>
</feature>
<feature type="region of interest" description="Disordered" evidence="6">
    <location>
        <begin position="613"/>
        <end position="633"/>
    </location>
</feature>
<dbReference type="Proteomes" id="UP000218113">
    <property type="component" value="Unassembled WGS sequence"/>
</dbReference>
<dbReference type="SMART" id="SM00283">
    <property type="entry name" value="MA"/>
    <property type="match status" value="1"/>
</dbReference>
<reference evidence="12" key="1">
    <citation type="submission" date="2017-08" db="EMBL/GenBank/DDBJ databases">
        <title>A dynamic microbial community with high functional redundancy inhabits the cold, oxic subseafloor aquifer.</title>
        <authorList>
            <person name="Tully B.J."/>
            <person name="Wheat C.G."/>
            <person name="Glazer B.T."/>
            <person name="Huber J.A."/>
        </authorList>
    </citation>
    <scope>NUCLEOTIDE SEQUENCE [LARGE SCALE GENOMIC DNA]</scope>
</reference>
<sequence length="678" mass="73470">MKLQNLKISTQIFNIVGGLLFLIITLAGIAIYEMSLISDELHEITDEYIPFTRAIQEVTQNQLKQTVNFERGLRHGFAIASSSNSKKEQAELELSISEFQRLSGSVNQIIRKAEKMLEAASIEAVSSEEQHQSTEEKHHDNEGDLAVTTPLLYHLKSIEKKHHAYGMAALKVLQLLKDGKIKQALSGVEAIEVKQEELDRELKGFLNEIEIFIQKSIETAEADEQTAITLIWSFGLFAFLFGGLLSLFITRNIVLSIRKVVTISSNLAEGDFTQTIEVEGNNEIAALLRSMQKMSDSIRLTVNGIIQSCSQLSVMSSDMERTAGQISENSASMQEQATAIGNASDQVADSVNTVASSAEEVSTSFNIISASVKQVSQNINTVASSAEQATMNMEGIQKNVDNVTKDTNNVAKSAEEMSISLNMAAEESQSAALIAKEADASAQSSLKAMNQLGETAAQIGQIVKMMNNITSQTNMLALNATIEAASAGQAGKGFAVVAGEVKELANQTVKANNKVAQEIQKIQNYSNESLANTQKVSEIISRMAKINLSVSSSIEQQNQTSAEITQSIEKIAEAGKESAISVQEAFLGLKEITRSAADVAISGRETAHSVEEGAIGSRRIAESSEQTASSVSEVNDSIRDIQSAIKNVNGELLRNENQTRNLSKMASDLEQLVSFFKI</sequence>
<dbReference type="InterPro" id="IPR000727">
    <property type="entry name" value="T_SNARE_dom"/>
</dbReference>
<proteinExistence type="inferred from homology"/>
<evidence type="ECO:0000256" key="3">
    <source>
        <dbReference type="ARBA" id="ARBA00023224"/>
    </source>
</evidence>
<dbReference type="AlphaFoldDB" id="A0A2A4T1W9"/>
<keyword evidence="2" id="KW-1003">Cell membrane</keyword>
<keyword evidence="7" id="KW-0472">Membrane</keyword>
<dbReference type="GO" id="GO:0007165">
    <property type="term" value="P:signal transduction"/>
    <property type="evidence" value="ECO:0007669"/>
    <property type="project" value="UniProtKB-KW"/>
</dbReference>
<dbReference type="PANTHER" id="PTHR32089">
    <property type="entry name" value="METHYL-ACCEPTING CHEMOTAXIS PROTEIN MCPB"/>
    <property type="match status" value="1"/>
</dbReference>
<evidence type="ECO:0000256" key="4">
    <source>
        <dbReference type="ARBA" id="ARBA00029447"/>
    </source>
</evidence>
<evidence type="ECO:0000313" key="11">
    <source>
        <dbReference type="EMBL" id="PCI27512.1"/>
    </source>
</evidence>
<dbReference type="InterPro" id="IPR004089">
    <property type="entry name" value="MCPsignal_dom"/>
</dbReference>
<feature type="compositionally biased region" description="Basic and acidic residues" evidence="6">
    <location>
        <begin position="128"/>
        <end position="142"/>
    </location>
</feature>
<feature type="domain" description="HAMP" evidence="10">
    <location>
        <begin position="251"/>
        <end position="303"/>
    </location>
</feature>
<evidence type="ECO:0000259" key="9">
    <source>
        <dbReference type="PROSITE" id="PS50192"/>
    </source>
</evidence>